<dbReference type="SUPFAM" id="SSF53335">
    <property type="entry name" value="S-adenosyl-L-methionine-dependent methyltransferases"/>
    <property type="match status" value="1"/>
</dbReference>
<dbReference type="Gene3D" id="2.20.25.110">
    <property type="entry name" value="S-adenosyl-L-methionine-dependent methyltransferases"/>
    <property type="match status" value="1"/>
</dbReference>
<dbReference type="PANTHER" id="PTHR43861:SF1">
    <property type="entry name" value="TRANS-ACONITATE 2-METHYLTRANSFERASE"/>
    <property type="match status" value="1"/>
</dbReference>
<dbReference type="Gene3D" id="3.40.50.150">
    <property type="entry name" value="Vaccinia Virus protein VP39"/>
    <property type="match status" value="1"/>
</dbReference>
<reference evidence="4" key="1">
    <citation type="submission" date="2009-10" db="EMBL/GenBank/DDBJ databases">
        <title>Complete sequence of Bacillus selenitireducens MLS10.</title>
        <authorList>
            <consortium name="US DOE Joint Genome Institute"/>
            <person name="Lucas S."/>
            <person name="Copeland A."/>
            <person name="Lapidus A."/>
            <person name="Glavina del Rio T."/>
            <person name="Dalin E."/>
            <person name="Tice H."/>
            <person name="Bruce D."/>
            <person name="Goodwin L."/>
            <person name="Pitluck S."/>
            <person name="Sims D."/>
            <person name="Brettin T."/>
            <person name="Detter J.C."/>
            <person name="Han C."/>
            <person name="Larimer F."/>
            <person name="Land M."/>
            <person name="Hauser L."/>
            <person name="Kyrpides N."/>
            <person name="Ovchinnikova G."/>
            <person name="Stolz J."/>
        </authorList>
    </citation>
    <scope>NUCLEOTIDE SEQUENCE [LARGE SCALE GENOMIC DNA]</scope>
    <source>
        <strain evidence="4">MLS10</strain>
    </source>
</reference>
<keyword evidence="5" id="KW-1185">Reference proteome</keyword>
<feature type="domain" description="Methyltransferase" evidence="3">
    <location>
        <begin position="35"/>
        <end position="130"/>
    </location>
</feature>
<evidence type="ECO:0000313" key="4">
    <source>
        <dbReference type="EMBL" id="ADH99880.1"/>
    </source>
</evidence>
<organism evidence="4 5">
    <name type="scientific">Bacillus selenitireducens (strain ATCC 700615 / DSM 15326 / MLS10)</name>
    <dbReference type="NCBI Taxonomy" id="439292"/>
    <lineage>
        <taxon>Bacteria</taxon>
        <taxon>Bacillati</taxon>
        <taxon>Bacillota</taxon>
        <taxon>Bacilli</taxon>
        <taxon>Bacillales</taxon>
        <taxon>Bacillaceae</taxon>
        <taxon>Salisediminibacterium</taxon>
    </lineage>
</organism>
<keyword evidence="2" id="KW-0808">Transferase</keyword>
<dbReference type="eggNOG" id="COG2226">
    <property type="taxonomic scope" value="Bacteria"/>
</dbReference>
<name>D6XWC6_BACIE</name>
<accession>D6XWC6</accession>
<protein>
    <submittedName>
        <fullName evidence="4">Methyltransferase type 11</fullName>
    </submittedName>
</protein>
<evidence type="ECO:0000256" key="1">
    <source>
        <dbReference type="ARBA" id="ARBA00022603"/>
    </source>
</evidence>
<dbReference type="Pfam" id="PF13649">
    <property type="entry name" value="Methyltransf_25"/>
    <property type="match status" value="1"/>
</dbReference>
<dbReference type="CDD" id="cd02440">
    <property type="entry name" value="AdoMet_MTases"/>
    <property type="match status" value="1"/>
</dbReference>
<dbReference type="InterPro" id="IPR041698">
    <property type="entry name" value="Methyltransf_25"/>
</dbReference>
<dbReference type="KEGG" id="bse:Bsel_2378"/>
<dbReference type="HOGENOM" id="CLU_069129_5_2_9"/>
<dbReference type="GO" id="GO:0032259">
    <property type="term" value="P:methylation"/>
    <property type="evidence" value="ECO:0007669"/>
    <property type="project" value="UniProtKB-KW"/>
</dbReference>
<dbReference type="RefSeq" id="WP_013173302.1">
    <property type="nucleotide sequence ID" value="NC_014219.1"/>
</dbReference>
<dbReference type="GO" id="GO:0008168">
    <property type="term" value="F:methyltransferase activity"/>
    <property type="evidence" value="ECO:0007669"/>
    <property type="project" value="UniProtKB-KW"/>
</dbReference>
<proteinExistence type="predicted"/>
<dbReference type="EMBL" id="CP001791">
    <property type="protein sequence ID" value="ADH99880.1"/>
    <property type="molecule type" value="Genomic_DNA"/>
</dbReference>
<evidence type="ECO:0000313" key="5">
    <source>
        <dbReference type="Proteomes" id="UP000000271"/>
    </source>
</evidence>
<evidence type="ECO:0000259" key="3">
    <source>
        <dbReference type="Pfam" id="PF13649"/>
    </source>
</evidence>
<dbReference type="AlphaFoldDB" id="D6XWC6"/>
<evidence type="ECO:0000256" key="2">
    <source>
        <dbReference type="ARBA" id="ARBA00022679"/>
    </source>
</evidence>
<sequence length="242" mass="28025">MYQHFSSVYDQLMDDAPYDEWLSYTRDYLKPGASVLDLACGTGTFTIELAKSGFQVQGVDISLDMLTIADAKARSANLQIPFVQQDMRTLEGFHELDGVIIFCDGLNYLHDEESVVQTFNRIFQTLRSRGEFLFDVHSPYKMEEIFNNQMYGENGEDVSYIWFSEQGDAPLSVHHIMTFFKLNGAGTYDRFDEEHYQRTFGPDKYERMLRSAGFTDIVMTSAFGREDIKEESDRIFFRAKKK</sequence>
<dbReference type="PANTHER" id="PTHR43861">
    <property type="entry name" value="TRANS-ACONITATE 2-METHYLTRANSFERASE-RELATED"/>
    <property type="match status" value="1"/>
</dbReference>
<dbReference type="Proteomes" id="UP000000271">
    <property type="component" value="Chromosome"/>
</dbReference>
<dbReference type="STRING" id="439292.Bsel_2378"/>
<dbReference type="InterPro" id="IPR029063">
    <property type="entry name" value="SAM-dependent_MTases_sf"/>
</dbReference>
<gene>
    <name evidence="4" type="ordered locus">Bsel_2378</name>
</gene>
<keyword evidence="1 4" id="KW-0489">Methyltransferase</keyword>